<feature type="transmembrane region" description="Helical" evidence="6">
    <location>
        <begin position="352"/>
        <end position="372"/>
    </location>
</feature>
<feature type="transmembrane region" description="Helical" evidence="6">
    <location>
        <begin position="223"/>
        <end position="248"/>
    </location>
</feature>
<feature type="transmembrane region" description="Helical" evidence="6">
    <location>
        <begin position="290"/>
        <end position="312"/>
    </location>
</feature>
<evidence type="ECO:0000313" key="9">
    <source>
        <dbReference type="Proteomes" id="UP001271890"/>
    </source>
</evidence>
<feature type="domain" description="ABC-2 type transporter transmembrane" evidence="7">
    <location>
        <begin position="29"/>
        <end position="368"/>
    </location>
</feature>
<evidence type="ECO:0000256" key="1">
    <source>
        <dbReference type="ARBA" id="ARBA00004651"/>
    </source>
</evidence>
<reference evidence="9" key="1">
    <citation type="journal article" date="2024" name="Toxins">
        <title>Genome Sequence Analysis of Native Xenorhabdus Strains Isolated from Entomopathogenic Nematodes in Argentina.</title>
        <authorList>
            <person name="Palma L."/>
            <person name="Frizzo L."/>
            <person name="Kaiser S."/>
            <person name="Berry C."/>
            <person name="Caballero P."/>
            <person name="Bode H.B."/>
            <person name="Del Valle E.E."/>
        </authorList>
    </citation>
    <scope>NUCLEOTIDE SEQUENCE [LARGE SCALE GENOMIC DNA]</scope>
    <source>
        <strain evidence="9">12</strain>
    </source>
</reference>
<sequence length="390" mass="43399">MPGNGHTNWKLYWQTFRNVLLGMLEKPMWLLLIVSLGIMSLVYVRPSLWDLPVAVIDQDNSHASRALIRRIDSTAKVEARSYSNLSHARSDMLQRKIFAIIIVPANFEKRLLNGQNVTVPVYGDATNRLANGQIQQDLALAYQELLSEYNGALLLQANFSLEQVKILLQPIKGETIGLFNPGVSYAAIVFPGLLVMLLQHSLLIACVRVSIAVRGVPKGKPPLPVYLGALSALVPIWLFLSVIFFVLWPWVLGYRQDAPIYIVLLLTFPFLLAVLGLGKLVTECLRSVEMIYLTLAFITTPIFYISGTIWPIQSMPDWVKVVSSSLPSTWATKAIAGVNQMGMPIHGVLQDIGMLLLLGVIYMFLGILVGALRNGELREVTQSIKRFFAN</sequence>
<dbReference type="EMBL" id="VCDN01000019">
    <property type="protein sequence ID" value="MDX7986826.1"/>
    <property type="molecule type" value="Genomic_DNA"/>
</dbReference>
<keyword evidence="2" id="KW-1003">Cell membrane</keyword>
<evidence type="ECO:0000256" key="6">
    <source>
        <dbReference type="SAM" id="Phobius"/>
    </source>
</evidence>
<dbReference type="Proteomes" id="UP001271890">
    <property type="component" value="Unassembled WGS sequence"/>
</dbReference>
<evidence type="ECO:0000256" key="3">
    <source>
        <dbReference type="ARBA" id="ARBA00022692"/>
    </source>
</evidence>
<dbReference type="InterPro" id="IPR051449">
    <property type="entry name" value="ABC-2_transporter_component"/>
</dbReference>
<comment type="caution">
    <text evidence="8">The sequence shown here is derived from an EMBL/GenBank/DDBJ whole genome shotgun (WGS) entry which is preliminary data.</text>
</comment>
<name>A0ABU4S7R9_9GAMM</name>
<dbReference type="PANTHER" id="PTHR30294">
    <property type="entry name" value="MEMBRANE COMPONENT OF ABC TRANSPORTER YHHJ-RELATED"/>
    <property type="match status" value="1"/>
</dbReference>
<keyword evidence="3 6" id="KW-0812">Transmembrane</keyword>
<evidence type="ECO:0000256" key="2">
    <source>
        <dbReference type="ARBA" id="ARBA00022475"/>
    </source>
</evidence>
<evidence type="ECO:0000259" key="7">
    <source>
        <dbReference type="Pfam" id="PF12698"/>
    </source>
</evidence>
<organism evidence="8 9">
    <name type="scientific">Xenorhabdus santafensis</name>
    <dbReference type="NCBI Taxonomy" id="2582833"/>
    <lineage>
        <taxon>Bacteria</taxon>
        <taxon>Pseudomonadati</taxon>
        <taxon>Pseudomonadota</taxon>
        <taxon>Gammaproteobacteria</taxon>
        <taxon>Enterobacterales</taxon>
        <taxon>Morganellaceae</taxon>
        <taxon>Xenorhabdus</taxon>
    </lineage>
</organism>
<feature type="transmembrane region" description="Helical" evidence="6">
    <location>
        <begin position="185"/>
        <end position="211"/>
    </location>
</feature>
<accession>A0ABU4S7R9</accession>
<comment type="subcellular location">
    <subcellularLocation>
        <location evidence="1">Cell membrane</location>
        <topology evidence="1">Multi-pass membrane protein</topology>
    </subcellularLocation>
</comment>
<keyword evidence="5 6" id="KW-0472">Membrane</keyword>
<gene>
    <name evidence="8" type="ORF">FE392_05690</name>
</gene>
<feature type="transmembrane region" description="Helical" evidence="6">
    <location>
        <begin position="27"/>
        <end position="44"/>
    </location>
</feature>
<proteinExistence type="predicted"/>
<dbReference type="Gene3D" id="3.40.1710.10">
    <property type="entry name" value="abc type-2 transporter like domain"/>
    <property type="match status" value="1"/>
</dbReference>
<dbReference type="InterPro" id="IPR013525">
    <property type="entry name" value="ABC2_TM"/>
</dbReference>
<evidence type="ECO:0000256" key="4">
    <source>
        <dbReference type="ARBA" id="ARBA00022989"/>
    </source>
</evidence>
<keyword evidence="4 6" id="KW-1133">Transmembrane helix</keyword>
<dbReference type="Pfam" id="PF12698">
    <property type="entry name" value="ABC2_membrane_3"/>
    <property type="match status" value="1"/>
</dbReference>
<protein>
    <submittedName>
        <fullName evidence="8">ABC transporter permease</fullName>
    </submittedName>
</protein>
<evidence type="ECO:0000256" key="5">
    <source>
        <dbReference type="ARBA" id="ARBA00023136"/>
    </source>
</evidence>
<keyword evidence="9" id="KW-1185">Reference proteome</keyword>
<evidence type="ECO:0000313" key="8">
    <source>
        <dbReference type="EMBL" id="MDX7986826.1"/>
    </source>
</evidence>
<feature type="transmembrane region" description="Helical" evidence="6">
    <location>
        <begin position="260"/>
        <end position="278"/>
    </location>
</feature>
<dbReference type="PANTHER" id="PTHR30294:SF46">
    <property type="entry name" value="ABC TRANSPORTER PERMEASE"/>
    <property type="match status" value="1"/>
</dbReference>